<dbReference type="CDD" id="cd18773">
    <property type="entry name" value="PDC1_HK_sensor"/>
    <property type="match status" value="1"/>
</dbReference>
<proteinExistence type="predicted"/>
<gene>
    <name evidence="6" type="primary">dgcM</name>
    <name evidence="6" type="ORF">GAK31_02571</name>
</gene>
<evidence type="ECO:0000313" key="7">
    <source>
        <dbReference type="Proteomes" id="UP000487117"/>
    </source>
</evidence>
<feature type="transmembrane region" description="Helical" evidence="4">
    <location>
        <begin position="285"/>
        <end position="304"/>
    </location>
</feature>
<dbReference type="PANTHER" id="PTHR45138:SF9">
    <property type="entry name" value="DIGUANYLATE CYCLASE DGCM-RELATED"/>
    <property type="match status" value="1"/>
</dbReference>
<dbReference type="FunFam" id="3.30.70.270:FF:000001">
    <property type="entry name" value="Diguanylate cyclase domain protein"/>
    <property type="match status" value="1"/>
</dbReference>
<dbReference type="Pfam" id="PF22309">
    <property type="entry name" value="HK-GC-Chemotax_sensor"/>
    <property type="match status" value="1"/>
</dbReference>
<dbReference type="SUPFAM" id="SSF103190">
    <property type="entry name" value="Sensory domain-like"/>
    <property type="match status" value="2"/>
</dbReference>
<dbReference type="Pfam" id="PF00990">
    <property type="entry name" value="GGDEF"/>
    <property type="match status" value="1"/>
</dbReference>
<dbReference type="GO" id="GO:0052621">
    <property type="term" value="F:diguanylate cyclase activity"/>
    <property type="evidence" value="ECO:0007669"/>
    <property type="project" value="UniProtKB-EC"/>
</dbReference>
<dbReference type="CDD" id="cd01949">
    <property type="entry name" value="GGDEF"/>
    <property type="match status" value="1"/>
</dbReference>
<reference evidence="7" key="1">
    <citation type="journal article" date="2020" name="MBio">
        <title>Horizontal gene transfer to a defensive symbiont with a reduced genome amongst a multipartite beetle microbiome.</title>
        <authorList>
            <person name="Waterworth S.C."/>
            <person name="Florez L.V."/>
            <person name="Rees E.R."/>
            <person name="Hertweck C."/>
            <person name="Kaltenpoth M."/>
            <person name="Kwan J.C."/>
        </authorList>
    </citation>
    <scope>NUCLEOTIDE SEQUENCE [LARGE SCALE GENOMIC DNA]</scope>
</reference>
<keyword evidence="4" id="KW-0472">Membrane</keyword>
<dbReference type="InterPro" id="IPR043128">
    <property type="entry name" value="Rev_trsase/Diguanyl_cyclase"/>
</dbReference>
<dbReference type="InterPro" id="IPR029787">
    <property type="entry name" value="Nucleotide_cyclase"/>
</dbReference>
<evidence type="ECO:0000256" key="3">
    <source>
        <dbReference type="ARBA" id="ARBA00034247"/>
    </source>
</evidence>
<dbReference type="Proteomes" id="UP000487117">
    <property type="component" value="Unassembled WGS sequence"/>
</dbReference>
<dbReference type="SUPFAM" id="SSF55073">
    <property type="entry name" value="Nucleotide cyclase"/>
    <property type="match status" value="1"/>
</dbReference>
<dbReference type="PANTHER" id="PTHR45138">
    <property type="entry name" value="REGULATORY COMPONENTS OF SENSORY TRANSDUCTION SYSTEM"/>
    <property type="match status" value="1"/>
</dbReference>
<feature type="domain" description="GGDEF" evidence="5">
    <location>
        <begin position="391"/>
        <end position="521"/>
    </location>
</feature>
<keyword evidence="4" id="KW-1133">Transmembrane helix</keyword>
<protein>
    <recommendedName>
        <fullName evidence="2">diguanylate cyclase</fullName>
        <ecNumber evidence="2">2.7.7.65</ecNumber>
    </recommendedName>
</protein>
<evidence type="ECO:0000259" key="5">
    <source>
        <dbReference type="PROSITE" id="PS50887"/>
    </source>
</evidence>
<dbReference type="EMBL" id="WNDS01000003">
    <property type="protein sequence ID" value="KAF1015083.1"/>
    <property type="molecule type" value="Genomic_DNA"/>
</dbReference>
<dbReference type="SMART" id="SM00267">
    <property type="entry name" value="GGDEF"/>
    <property type="match status" value="1"/>
</dbReference>
<dbReference type="EC" id="2.7.7.65" evidence="2"/>
<dbReference type="CDD" id="cd18774">
    <property type="entry name" value="PDC2_HK_sensor"/>
    <property type="match status" value="1"/>
</dbReference>
<accession>A0A7V8FGH9</accession>
<comment type="cofactor">
    <cofactor evidence="1">
        <name>Mg(2+)</name>
        <dbReference type="ChEBI" id="CHEBI:18420"/>
    </cofactor>
</comment>
<organism evidence="6 7">
    <name type="scientific">Stenotrophomonas maltophilia</name>
    <name type="common">Pseudomonas maltophilia</name>
    <name type="synonym">Xanthomonas maltophilia</name>
    <dbReference type="NCBI Taxonomy" id="40324"/>
    <lineage>
        <taxon>Bacteria</taxon>
        <taxon>Pseudomonadati</taxon>
        <taxon>Pseudomonadota</taxon>
        <taxon>Gammaproteobacteria</taxon>
        <taxon>Lysobacterales</taxon>
        <taxon>Lysobacteraceae</taxon>
        <taxon>Stenotrophomonas</taxon>
        <taxon>Stenotrophomonas maltophilia group</taxon>
    </lineage>
</organism>
<dbReference type="InterPro" id="IPR000160">
    <property type="entry name" value="GGDEF_dom"/>
</dbReference>
<comment type="catalytic activity">
    <reaction evidence="3">
        <text>2 GTP = 3',3'-c-di-GMP + 2 diphosphate</text>
        <dbReference type="Rhea" id="RHEA:24898"/>
        <dbReference type="ChEBI" id="CHEBI:33019"/>
        <dbReference type="ChEBI" id="CHEBI:37565"/>
        <dbReference type="ChEBI" id="CHEBI:58805"/>
        <dbReference type="EC" id="2.7.7.65"/>
    </reaction>
</comment>
<dbReference type="NCBIfam" id="TIGR00254">
    <property type="entry name" value="GGDEF"/>
    <property type="match status" value="1"/>
</dbReference>
<name>A0A7V8FGH9_STEMA</name>
<comment type="caution">
    <text evidence="6">The sequence shown here is derived from an EMBL/GenBank/DDBJ whole genome shotgun (WGS) entry which is preliminary data.</text>
</comment>
<dbReference type="InterPro" id="IPR029151">
    <property type="entry name" value="Sensor-like_sf"/>
</dbReference>
<dbReference type="InterPro" id="IPR054513">
    <property type="entry name" value="Dret_0059-like_sensor"/>
</dbReference>
<dbReference type="AlphaFoldDB" id="A0A7V8FGH9"/>
<dbReference type="InterPro" id="IPR050469">
    <property type="entry name" value="Diguanylate_Cyclase"/>
</dbReference>
<evidence type="ECO:0000256" key="1">
    <source>
        <dbReference type="ARBA" id="ARBA00001946"/>
    </source>
</evidence>
<evidence type="ECO:0000313" key="6">
    <source>
        <dbReference type="EMBL" id="KAF1015083.1"/>
    </source>
</evidence>
<dbReference type="Gene3D" id="3.30.450.20">
    <property type="entry name" value="PAS domain"/>
    <property type="match status" value="2"/>
</dbReference>
<dbReference type="Gene3D" id="3.30.70.270">
    <property type="match status" value="1"/>
</dbReference>
<dbReference type="PROSITE" id="PS50887">
    <property type="entry name" value="GGDEF"/>
    <property type="match status" value="1"/>
</dbReference>
<keyword evidence="4" id="KW-0812">Transmembrane</keyword>
<evidence type="ECO:0000256" key="4">
    <source>
        <dbReference type="SAM" id="Phobius"/>
    </source>
</evidence>
<sequence length="523" mass="57201">MRPISSRLNLGTLILTLALLSALVALGNTLLASYRVQREQLIGNTLEANRVYAAKLAETTQNFLVGAQQQLAYSAMRLGQAGMDPQQAQEEASRLQLQTSSFNSALVVASDGLVIATSPQTLPLKGRVLDSAGSKEALARRAPFISDPYDAVTGKLLVAMSHPVFDAAGHYRGYISGTIYLRQRSVLQSLLGRHYYRDGSYLYVVDRHGRLLYHLDPARVGQYVHGNPAVQAVARGENGAQQVHNSLGVPMLAGYAPVPATGWGVVAQRPTAATLSSLSRLMSSVVWNAIPLGILSLLVTWWFARRISLPLWQLASNVQREDSGSTISRVTGIRAWYYEVAQLKQAVLYSINTLHERIGRLNKASRTDPLTGLLNRRGLQQALEAWQLHGQPFAIVALDIDRFKAINDRHGHAVGDTAIVHIAEQMRRHSREGDVLCRSGGEEFLLLLPGISADAARQAAERLRREIAAEPFAPVGTITVSLGVAHYPSFHADAEQALRLADKALYLAKEQGRDRVVVYPHAE</sequence>
<evidence type="ECO:0000256" key="2">
    <source>
        <dbReference type="ARBA" id="ARBA00012528"/>
    </source>
</evidence>